<dbReference type="Pfam" id="PF09827">
    <property type="entry name" value="CRISPR_Cas2"/>
    <property type="match status" value="1"/>
</dbReference>
<evidence type="ECO:0000256" key="4">
    <source>
        <dbReference type="ARBA" id="ARBA00022723"/>
    </source>
</evidence>
<comment type="function">
    <text evidence="9">CRISPR (clustered regularly interspaced short palindromic repeat), is an adaptive immune system that provides protection against mobile genetic elements (viruses, transposable elements and conjugative plasmids). CRISPR clusters contain sequences complementary to antecedent mobile elements and target invading nucleic acids. CRISPR clusters are transcribed and processed into CRISPR RNA (crRNA). Functions as a ssRNA-specific endoribonuclease. Involved in the integration of spacer DNA into the CRISPR cassette.</text>
</comment>
<reference evidence="10 11" key="1">
    <citation type="submission" date="2016-03" db="EMBL/GenBank/DDBJ databases">
        <authorList>
            <person name="Ploux O."/>
        </authorList>
    </citation>
    <scope>NUCLEOTIDE SEQUENCE [LARGE SCALE GENOMIC DNA]</scope>
    <source>
        <strain evidence="10 11">R-45378</strain>
    </source>
</reference>
<dbReference type="Proteomes" id="UP000077857">
    <property type="component" value="Unassembled WGS sequence"/>
</dbReference>
<gene>
    <name evidence="9" type="primary">cas2</name>
    <name evidence="10" type="ORF">A1507_22535</name>
</gene>
<name>A0A177NUX2_9GAMM</name>
<feature type="binding site" evidence="9">
    <location>
        <position position="14"/>
    </location>
    <ligand>
        <name>Mg(2+)</name>
        <dbReference type="ChEBI" id="CHEBI:18420"/>
        <note>catalytic</note>
    </ligand>
</feature>
<sequence>MADSEAGLYLIAYDIANPRRLGKVHRILKKQGLPVQYSVFTVVMKRPRLLKLLERIEQQIESVEDDVRCYRLPANPDTTVLGKQYFPEDVMLFTDGVNRLLGG</sequence>
<dbReference type="HAMAP" id="MF_01471">
    <property type="entry name" value="Cas2"/>
    <property type="match status" value="1"/>
</dbReference>
<comment type="caution">
    <text evidence="10">The sequence shown here is derived from an EMBL/GenBank/DDBJ whole genome shotgun (WGS) entry which is preliminary data.</text>
</comment>
<protein>
    <recommendedName>
        <fullName evidence="9">CRISPR-associated endoribonuclease Cas2</fullName>
        <ecNumber evidence="9">3.1.-.-</ecNumber>
    </recommendedName>
</protein>
<evidence type="ECO:0000256" key="1">
    <source>
        <dbReference type="ARBA" id="ARBA00001946"/>
    </source>
</evidence>
<dbReference type="SUPFAM" id="SSF143430">
    <property type="entry name" value="TTP0101/SSO1404-like"/>
    <property type="match status" value="1"/>
</dbReference>
<evidence type="ECO:0000313" key="11">
    <source>
        <dbReference type="Proteomes" id="UP000077857"/>
    </source>
</evidence>
<dbReference type="RefSeq" id="WP_064039007.1">
    <property type="nucleotide sequence ID" value="NZ_LUUJ01000008.1"/>
</dbReference>
<evidence type="ECO:0000256" key="8">
    <source>
        <dbReference type="ARBA" id="ARBA00023118"/>
    </source>
</evidence>
<keyword evidence="4 9" id="KW-0479">Metal-binding</keyword>
<keyword evidence="8 9" id="KW-0051">Antiviral defense</keyword>
<evidence type="ECO:0000256" key="2">
    <source>
        <dbReference type="ARBA" id="ARBA00009959"/>
    </source>
</evidence>
<dbReference type="GO" id="GO:0046872">
    <property type="term" value="F:metal ion binding"/>
    <property type="evidence" value="ECO:0007669"/>
    <property type="project" value="UniProtKB-UniRule"/>
</dbReference>
<dbReference type="PANTHER" id="PTHR34405:SF3">
    <property type="entry name" value="CRISPR-ASSOCIATED ENDORIBONUCLEASE CAS2 3"/>
    <property type="match status" value="1"/>
</dbReference>
<dbReference type="EMBL" id="LUUJ01000008">
    <property type="protein sequence ID" value="OAI20890.1"/>
    <property type="molecule type" value="Genomic_DNA"/>
</dbReference>
<dbReference type="GO" id="GO:0043571">
    <property type="term" value="P:maintenance of CRISPR repeat elements"/>
    <property type="evidence" value="ECO:0007669"/>
    <property type="project" value="UniProtKB-UniRule"/>
</dbReference>
<dbReference type="InterPro" id="IPR019199">
    <property type="entry name" value="Virulence_VapD/CRISPR_Cas2"/>
</dbReference>
<keyword evidence="3 9" id="KW-0540">Nuclease</keyword>
<comment type="cofactor">
    <cofactor evidence="1 9">
        <name>Mg(2+)</name>
        <dbReference type="ChEBI" id="CHEBI:18420"/>
    </cofactor>
</comment>
<comment type="similarity">
    <text evidence="2 9">Belongs to the CRISPR-associated endoribonuclease Cas2 protein family.</text>
</comment>
<accession>A0A177NUX2</accession>
<dbReference type="Gene3D" id="3.30.70.240">
    <property type="match status" value="1"/>
</dbReference>
<keyword evidence="7 9" id="KW-0460">Magnesium</keyword>
<dbReference type="EC" id="3.1.-.-" evidence="9"/>
<dbReference type="OrthoDB" id="9798176at2"/>
<dbReference type="GO" id="GO:0051607">
    <property type="term" value="P:defense response to virus"/>
    <property type="evidence" value="ECO:0007669"/>
    <property type="project" value="UniProtKB-UniRule"/>
</dbReference>
<evidence type="ECO:0000256" key="7">
    <source>
        <dbReference type="ARBA" id="ARBA00022842"/>
    </source>
</evidence>
<dbReference type="GO" id="GO:0016787">
    <property type="term" value="F:hydrolase activity"/>
    <property type="evidence" value="ECO:0007669"/>
    <property type="project" value="UniProtKB-KW"/>
</dbReference>
<comment type="subunit">
    <text evidence="9">Homodimer, forms a heterotetramer with a Cas1 homodimer.</text>
</comment>
<evidence type="ECO:0000256" key="6">
    <source>
        <dbReference type="ARBA" id="ARBA00022801"/>
    </source>
</evidence>
<dbReference type="PANTHER" id="PTHR34405">
    <property type="entry name" value="CRISPR-ASSOCIATED ENDORIBONUCLEASE CAS2"/>
    <property type="match status" value="1"/>
</dbReference>
<evidence type="ECO:0000313" key="10">
    <source>
        <dbReference type="EMBL" id="OAI20890.1"/>
    </source>
</evidence>
<dbReference type="AlphaFoldDB" id="A0A177NUX2"/>
<organism evidence="10 11">
    <name type="scientific">Methylomonas koyamae</name>
    <dbReference type="NCBI Taxonomy" id="702114"/>
    <lineage>
        <taxon>Bacteria</taxon>
        <taxon>Pseudomonadati</taxon>
        <taxon>Pseudomonadota</taxon>
        <taxon>Gammaproteobacteria</taxon>
        <taxon>Methylococcales</taxon>
        <taxon>Methylococcaceae</taxon>
        <taxon>Methylomonas</taxon>
    </lineage>
</organism>
<keyword evidence="5 9" id="KW-0255">Endonuclease</keyword>
<dbReference type="InterPro" id="IPR021127">
    <property type="entry name" value="CRISPR_associated_Cas2"/>
</dbReference>
<dbReference type="NCBIfam" id="TIGR01573">
    <property type="entry name" value="cas2"/>
    <property type="match status" value="1"/>
</dbReference>
<evidence type="ECO:0000256" key="5">
    <source>
        <dbReference type="ARBA" id="ARBA00022759"/>
    </source>
</evidence>
<proteinExistence type="inferred from homology"/>
<keyword evidence="6 9" id="KW-0378">Hydrolase</keyword>
<evidence type="ECO:0000256" key="9">
    <source>
        <dbReference type="HAMAP-Rule" id="MF_01471"/>
    </source>
</evidence>
<evidence type="ECO:0000256" key="3">
    <source>
        <dbReference type="ARBA" id="ARBA00022722"/>
    </source>
</evidence>
<dbReference type="GO" id="GO:0004521">
    <property type="term" value="F:RNA endonuclease activity"/>
    <property type="evidence" value="ECO:0007669"/>
    <property type="project" value="InterPro"/>
</dbReference>
<dbReference type="CDD" id="cd09725">
    <property type="entry name" value="Cas2_I_II_III"/>
    <property type="match status" value="1"/>
</dbReference>